<accession>A0A7W2AJ27</accession>
<comment type="caution">
    <text evidence="2">The sequence shown here is derived from an EMBL/GenBank/DDBJ whole genome shotgun (WGS) entry which is preliminary data.</text>
</comment>
<protein>
    <recommendedName>
        <fullName evidence="4">Holin</fullName>
    </recommendedName>
</protein>
<keyword evidence="1" id="KW-0472">Membrane</keyword>
<evidence type="ECO:0000313" key="2">
    <source>
        <dbReference type="EMBL" id="MBA4544381.1"/>
    </source>
</evidence>
<evidence type="ECO:0008006" key="4">
    <source>
        <dbReference type="Google" id="ProtNLM"/>
    </source>
</evidence>
<keyword evidence="3" id="KW-1185">Reference proteome</keyword>
<keyword evidence="1" id="KW-0812">Transmembrane</keyword>
<sequence length="99" mass="10289">MFDIQIFGVSAVGAIVAVCALLKEVGFPQKYAPLVAVVLGVLTGVFLVDPANLQQGLVTGLSLGLSAIGVHSGVKNVKEGLLALKKQPEQQAQPQQPQQ</sequence>
<organism evidence="2 3">
    <name type="scientific">Thermoactinomyces daqus</name>
    <dbReference type="NCBI Taxonomy" id="1329516"/>
    <lineage>
        <taxon>Bacteria</taxon>
        <taxon>Bacillati</taxon>
        <taxon>Bacillota</taxon>
        <taxon>Bacilli</taxon>
        <taxon>Bacillales</taxon>
        <taxon>Thermoactinomycetaceae</taxon>
        <taxon>Thermoactinomyces</taxon>
    </lineage>
</organism>
<feature type="transmembrane region" description="Helical" evidence="1">
    <location>
        <begin position="31"/>
        <end position="48"/>
    </location>
</feature>
<dbReference type="AlphaFoldDB" id="A0A7W2AJ27"/>
<gene>
    <name evidence="2" type="ORF">H1164_16155</name>
</gene>
<dbReference type="EMBL" id="JACEIP010000037">
    <property type="protein sequence ID" value="MBA4544381.1"/>
    <property type="molecule type" value="Genomic_DNA"/>
</dbReference>
<evidence type="ECO:0000313" key="3">
    <source>
        <dbReference type="Proteomes" id="UP000530514"/>
    </source>
</evidence>
<name>A0A7W2AJ27_9BACL</name>
<reference evidence="2 3" key="1">
    <citation type="submission" date="2020-07" db="EMBL/GenBank/DDBJ databases">
        <authorList>
            <person name="Feng H."/>
        </authorList>
    </citation>
    <scope>NUCLEOTIDE SEQUENCE [LARGE SCALE GENOMIC DNA]</scope>
    <source>
        <strain evidence="3">s-11</strain>
    </source>
</reference>
<evidence type="ECO:0000256" key="1">
    <source>
        <dbReference type="SAM" id="Phobius"/>
    </source>
</evidence>
<feature type="transmembrane region" description="Helical" evidence="1">
    <location>
        <begin position="6"/>
        <end position="22"/>
    </location>
</feature>
<proteinExistence type="predicted"/>
<dbReference type="OrthoDB" id="1730036at2"/>
<dbReference type="Proteomes" id="UP000530514">
    <property type="component" value="Unassembled WGS sequence"/>
</dbReference>
<dbReference type="RefSeq" id="WP_052154137.1">
    <property type="nucleotide sequence ID" value="NZ_JACEIP010000037.1"/>
</dbReference>
<keyword evidence="1" id="KW-1133">Transmembrane helix</keyword>